<reference evidence="3" key="2">
    <citation type="submission" date="2023-04" db="EMBL/GenBank/DDBJ databases">
        <title>Paracnuella aquatica gen. nov., sp. nov., a member of the family Chitinophagaceae isolated from a hot spring.</title>
        <authorList>
            <person name="Wang C."/>
        </authorList>
    </citation>
    <scope>NUCLEOTIDE SEQUENCE</scope>
    <source>
        <strain evidence="3">LB-8</strain>
    </source>
</reference>
<dbReference type="Pfam" id="PF01676">
    <property type="entry name" value="Metalloenzyme"/>
    <property type="match status" value="1"/>
</dbReference>
<dbReference type="GO" id="GO:0046872">
    <property type="term" value="F:metal ion binding"/>
    <property type="evidence" value="ECO:0007669"/>
    <property type="project" value="InterPro"/>
</dbReference>
<evidence type="ECO:0000256" key="1">
    <source>
        <dbReference type="SAM" id="SignalP"/>
    </source>
</evidence>
<reference evidence="3" key="1">
    <citation type="submission" date="2022-09" db="EMBL/GenBank/DDBJ databases">
        <authorList>
            <person name="Yuan C."/>
            <person name="Ke Z."/>
        </authorList>
    </citation>
    <scope>NUCLEOTIDE SEQUENCE</scope>
    <source>
        <strain evidence="3">LB-8</strain>
    </source>
</reference>
<feature type="signal peptide" evidence="1">
    <location>
        <begin position="1"/>
        <end position="20"/>
    </location>
</feature>
<dbReference type="Proteomes" id="UP001155483">
    <property type="component" value="Unassembled WGS sequence"/>
</dbReference>
<dbReference type="RefSeq" id="WP_279300246.1">
    <property type="nucleotide sequence ID" value="NZ_JAOTIF010000048.1"/>
</dbReference>
<organism evidence="3 4">
    <name type="scientific">Paraflavisolibacter caeni</name>
    <dbReference type="NCBI Taxonomy" id="2982496"/>
    <lineage>
        <taxon>Bacteria</taxon>
        <taxon>Pseudomonadati</taxon>
        <taxon>Bacteroidota</taxon>
        <taxon>Chitinophagia</taxon>
        <taxon>Chitinophagales</taxon>
        <taxon>Chitinophagaceae</taxon>
        <taxon>Paraflavisolibacter</taxon>
    </lineage>
</organism>
<keyword evidence="4" id="KW-1185">Reference proteome</keyword>
<keyword evidence="1" id="KW-0732">Signal</keyword>
<dbReference type="Gene3D" id="3.40.720.10">
    <property type="entry name" value="Alkaline Phosphatase, subunit A"/>
    <property type="match status" value="1"/>
</dbReference>
<protein>
    <submittedName>
        <fullName evidence="3">LTA synthase family protein</fullName>
    </submittedName>
</protein>
<sequence>MKQFIILNWLFFFFSTLTNAQGKIENIIIVTTDGFRWQEVFMGMDTAIANNKRYNQGDSTYIYKNYWDSNVEERRKKLMPFTWTTIAQKGQLYGNRIYGNKVDNANPYWFSYPGYSEIFTGYPDEKINANSYPNNHLTTVLEFLNKQPGYKGKVAAFGAWEAFNRIFNEPRCGFPVFAAFDTFPGKVTVQQKLLNKLLSNSFKPWHKDECLDVFTHYAALEYLKTNEPKVLFIGYGETDEWAHAGEYRFYLDAAKQVDQWISEIWTYVQNHPKYKNKTALLITTDHGRGDKNKSQWTDHGSEVTGASEIWLAVLAPGFSSKGEVKESMQLYQKQYAQTIAKMLGFTFGASHTVAGEVKEVGF</sequence>
<accession>A0A9X2Y143</accession>
<dbReference type="EMBL" id="JAOTIF010000048">
    <property type="protein sequence ID" value="MCU7552811.1"/>
    <property type="molecule type" value="Genomic_DNA"/>
</dbReference>
<proteinExistence type="predicted"/>
<evidence type="ECO:0000259" key="2">
    <source>
        <dbReference type="Pfam" id="PF01676"/>
    </source>
</evidence>
<name>A0A9X2Y143_9BACT</name>
<gene>
    <name evidence="3" type="ORF">OCK74_27075</name>
</gene>
<dbReference type="GO" id="GO:0003824">
    <property type="term" value="F:catalytic activity"/>
    <property type="evidence" value="ECO:0007669"/>
    <property type="project" value="InterPro"/>
</dbReference>
<dbReference type="AlphaFoldDB" id="A0A9X2Y143"/>
<dbReference type="InterPro" id="IPR006124">
    <property type="entry name" value="Metalloenzyme"/>
</dbReference>
<evidence type="ECO:0000313" key="4">
    <source>
        <dbReference type="Proteomes" id="UP001155483"/>
    </source>
</evidence>
<feature type="domain" description="Metalloenzyme" evidence="2">
    <location>
        <begin position="218"/>
        <end position="302"/>
    </location>
</feature>
<comment type="caution">
    <text evidence="3">The sequence shown here is derived from an EMBL/GenBank/DDBJ whole genome shotgun (WGS) entry which is preliminary data.</text>
</comment>
<evidence type="ECO:0000313" key="3">
    <source>
        <dbReference type="EMBL" id="MCU7552811.1"/>
    </source>
</evidence>
<dbReference type="InterPro" id="IPR017850">
    <property type="entry name" value="Alkaline_phosphatase_core_sf"/>
</dbReference>
<feature type="chain" id="PRO_5040889652" evidence="1">
    <location>
        <begin position="21"/>
        <end position="362"/>
    </location>
</feature>
<dbReference type="SUPFAM" id="SSF53649">
    <property type="entry name" value="Alkaline phosphatase-like"/>
    <property type="match status" value="1"/>
</dbReference>